<dbReference type="Proteomes" id="UP001222325">
    <property type="component" value="Unassembled WGS sequence"/>
</dbReference>
<protein>
    <submittedName>
        <fullName evidence="4">Uncharacterized protein</fullName>
    </submittedName>
</protein>
<feature type="signal peptide" evidence="3">
    <location>
        <begin position="1"/>
        <end position="27"/>
    </location>
</feature>
<keyword evidence="2" id="KW-0472">Membrane</keyword>
<name>A0AAD6UAC0_9AGAR</name>
<organism evidence="4 5">
    <name type="scientific">Mycena belliarum</name>
    <dbReference type="NCBI Taxonomy" id="1033014"/>
    <lineage>
        <taxon>Eukaryota</taxon>
        <taxon>Fungi</taxon>
        <taxon>Dikarya</taxon>
        <taxon>Basidiomycota</taxon>
        <taxon>Agaricomycotina</taxon>
        <taxon>Agaricomycetes</taxon>
        <taxon>Agaricomycetidae</taxon>
        <taxon>Agaricales</taxon>
        <taxon>Marasmiineae</taxon>
        <taxon>Mycenaceae</taxon>
        <taxon>Mycena</taxon>
    </lineage>
</organism>
<keyword evidence="2" id="KW-1133">Transmembrane helix</keyword>
<sequence>MLQIMPRFDTFCILCACISALAGYSQATDVTLWQFGRGRLLGASITLPLQPLGTALNGAATTYLYRALNGEAVNTTNSAGSQTVSTVLVTGTRIIVASASGWIEQPTPTLQIDCHLIRSDFGECLDNGAPANSGKPTPEVLQVLAETPAFSSSSGSPPITSPPTTLSSAPSQKSSNAADGGKTPSTVPVGTIIGAAVGGVTMVLSATILLLWCRRRRIHRENSRAPTSYPAAAPLYPVIAPASILPSEKVRSFSQQDSTRSSPITSRDEAVQHRKARFNTQQRTGSGRPGQPPPAYV</sequence>
<evidence type="ECO:0000256" key="2">
    <source>
        <dbReference type="SAM" id="Phobius"/>
    </source>
</evidence>
<keyword evidence="5" id="KW-1185">Reference proteome</keyword>
<proteinExistence type="predicted"/>
<feature type="chain" id="PRO_5042144750" evidence="3">
    <location>
        <begin position="28"/>
        <end position="297"/>
    </location>
</feature>
<evidence type="ECO:0000313" key="4">
    <source>
        <dbReference type="EMBL" id="KAJ7097094.1"/>
    </source>
</evidence>
<reference evidence="4" key="1">
    <citation type="submission" date="2023-03" db="EMBL/GenBank/DDBJ databases">
        <title>Massive genome expansion in bonnet fungi (Mycena s.s.) driven by repeated elements and novel gene families across ecological guilds.</title>
        <authorList>
            <consortium name="Lawrence Berkeley National Laboratory"/>
            <person name="Harder C.B."/>
            <person name="Miyauchi S."/>
            <person name="Viragh M."/>
            <person name="Kuo A."/>
            <person name="Thoen E."/>
            <person name="Andreopoulos B."/>
            <person name="Lu D."/>
            <person name="Skrede I."/>
            <person name="Drula E."/>
            <person name="Henrissat B."/>
            <person name="Morin E."/>
            <person name="Kohler A."/>
            <person name="Barry K."/>
            <person name="LaButti K."/>
            <person name="Morin E."/>
            <person name="Salamov A."/>
            <person name="Lipzen A."/>
            <person name="Mereny Z."/>
            <person name="Hegedus B."/>
            <person name="Baldrian P."/>
            <person name="Stursova M."/>
            <person name="Weitz H."/>
            <person name="Taylor A."/>
            <person name="Grigoriev I.V."/>
            <person name="Nagy L.G."/>
            <person name="Martin F."/>
            <person name="Kauserud H."/>
        </authorList>
    </citation>
    <scope>NUCLEOTIDE SEQUENCE</scope>
    <source>
        <strain evidence="4">CBHHK173m</strain>
    </source>
</reference>
<dbReference type="AlphaFoldDB" id="A0AAD6UAC0"/>
<gene>
    <name evidence="4" type="ORF">B0H15DRAFT_824789</name>
</gene>
<keyword evidence="2" id="KW-0812">Transmembrane</keyword>
<evidence type="ECO:0000256" key="1">
    <source>
        <dbReference type="SAM" id="MobiDB-lite"/>
    </source>
</evidence>
<dbReference type="EMBL" id="JARJCN010000010">
    <property type="protein sequence ID" value="KAJ7097094.1"/>
    <property type="molecule type" value="Genomic_DNA"/>
</dbReference>
<feature type="transmembrane region" description="Helical" evidence="2">
    <location>
        <begin position="192"/>
        <end position="213"/>
    </location>
</feature>
<comment type="caution">
    <text evidence="4">The sequence shown here is derived from an EMBL/GenBank/DDBJ whole genome shotgun (WGS) entry which is preliminary data.</text>
</comment>
<feature type="compositionally biased region" description="Low complexity" evidence="1">
    <location>
        <begin position="149"/>
        <end position="171"/>
    </location>
</feature>
<accession>A0AAD6UAC0</accession>
<feature type="region of interest" description="Disordered" evidence="1">
    <location>
        <begin position="149"/>
        <end position="185"/>
    </location>
</feature>
<evidence type="ECO:0000313" key="5">
    <source>
        <dbReference type="Proteomes" id="UP001222325"/>
    </source>
</evidence>
<keyword evidence="3" id="KW-0732">Signal</keyword>
<evidence type="ECO:0000256" key="3">
    <source>
        <dbReference type="SAM" id="SignalP"/>
    </source>
</evidence>
<feature type="compositionally biased region" description="Polar residues" evidence="1">
    <location>
        <begin position="252"/>
        <end position="265"/>
    </location>
</feature>
<feature type="region of interest" description="Disordered" evidence="1">
    <location>
        <begin position="250"/>
        <end position="297"/>
    </location>
</feature>